<feature type="transmembrane region" description="Helical" evidence="7">
    <location>
        <begin position="33"/>
        <end position="60"/>
    </location>
</feature>
<dbReference type="SUPFAM" id="SSF90123">
    <property type="entry name" value="ABC transporter transmembrane region"/>
    <property type="match status" value="1"/>
</dbReference>
<dbReference type="Gene3D" id="1.20.1560.10">
    <property type="entry name" value="ABC transporter type 1, transmembrane domain"/>
    <property type="match status" value="1"/>
</dbReference>
<gene>
    <name evidence="9" type="ORF">GDO86_017914</name>
</gene>
<name>A0A8T2IF69_9PIPI</name>
<dbReference type="PANTHER" id="PTHR24223">
    <property type="entry name" value="ATP-BINDING CASSETTE SUB-FAMILY C"/>
    <property type="match status" value="1"/>
</dbReference>
<dbReference type="PROSITE" id="PS50929">
    <property type="entry name" value="ABC_TM1F"/>
    <property type="match status" value="1"/>
</dbReference>
<evidence type="ECO:0000256" key="2">
    <source>
        <dbReference type="ARBA" id="ARBA00022692"/>
    </source>
</evidence>
<evidence type="ECO:0000313" key="10">
    <source>
        <dbReference type="Proteomes" id="UP000812440"/>
    </source>
</evidence>
<keyword evidence="4" id="KW-0067">ATP-binding</keyword>
<evidence type="ECO:0000256" key="6">
    <source>
        <dbReference type="ARBA" id="ARBA00023136"/>
    </source>
</evidence>
<evidence type="ECO:0000313" key="9">
    <source>
        <dbReference type="EMBL" id="KAG8429251.1"/>
    </source>
</evidence>
<dbReference type="PANTHER" id="PTHR24223:SF330">
    <property type="entry name" value="ATP-BINDING CASSETTE SUB-FAMILY C MEMBER 10"/>
    <property type="match status" value="1"/>
</dbReference>
<feature type="domain" description="ABC transmembrane type-1" evidence="8">
    <location>
        <begin position="1"/>
        <end position="95"/>
    </location>
</feature>
<keyword evidence="1" id="KW-0813">Transport</keyword>
<evidence type="ECO:0000256" key="7">
    <source>
        <dbReference type="SAM" id="Phobius"/>
    </source>
</evidence>
<accession>A0A8T2IF69</accession>
<keyword evidence="10" id="KW-1185">Reference proteome</keyword>
<dbReference type="SUPFAM" id="SSF52540">
    <property type="entry name" value="P-loop containing nucleoside triphosphate hydrolases"/>
    <property type="match status" value="1"/>
</dbReference>
<evidence type="ECO:0000259" key="8">
    <source>
        <dbReference type="PROSITE" id="PS50929"/>
    </source>
</evidence>
<dbReference type="OrthoDB" id="6500128at2759"/>
<dbReference type="AlphaFoldDB" id="A0A8T2IF69"/>
<dbReference type="InterPro" id="IPR011527">
    <property type="entry name" value="ABC1_TM_dom"/>
</dbReference>
<dbReference type="GO" id="GO:0140359">
    <property type="term" value="F:ABC-type transporter activity"/>
    <property type="evidence" value="ECO:0007669"/>
    <property type="project" value="InterPro"/>
</dbReference>
<dbReference type="InterPro" id="IPR036640">
    <property type="entry name" value="ABC1_TM_sf"/>
</dbReference>
<dbReference type="InterPro" id="IPR050173">
    <property type="entry name" value="ABC_transporter_C-like"/>
</dbReference>
<keyword evidence="3" id="KW-0547">Nucleotide-binding</keyword>
<sequence length="188" mass="20774">MRVVKFYAWEKHFAQAVSSLREKELRSLRALKLLDAVCVYLWAALPVLISILTFITYILLGHQLTAAKVFTALALVGMLILPLNNFPWVLNGVLEARVSLHRIQQFMDLPEQDLLTYYSQELPTDSSSVLELHNAAFTWTAEHSDGSGSLQLFIKHLAVPKGSLVGVVGKVGCGKTSLLAAVTGELNR</sequence>
<dbReference type="Gene3D" id="3.40.50.300">
    <property type="entry name" value="P-loop containing nucleotide triphosphate hydrolases"/>
    <property type="match status" value="1"/>
</dbReference>
<evidence type="ECO:0000256" key="3">
    <source>
        <dbReference type="ARBA" id="ARBA00022741"/>
    </source>
</evidence>
<keyword evidence="5 7" id="KW-1133">Transmembrane helix</keyword>
<dbReference type="Proteomes" id="UP000812440">
    <property type="component" value="Unassembled WGS sequence"/>
</dbReference>
<evidence type="ECO:0000256" key="5">
    <source>
        <dbReference type="ARBA" id="ARBA00022989"/>
    </source>
</evidence>
<keyword evidence="2 7" id="KW-0812">Transmembrane</keyword>
<keyword evidence="6 7" id="KW-0472">Membrane</keyword>
<dbReference type="GO" id="GO:0005524">
    <property type="term" value="F:ATP binding"/>
    <property type="evidence" value="ECO:0007669"/>
    <property type="project" value="UniProtKB-KW"/>
</dbReference>
<comment type="caution">
    <text evidence="9">The sequence shown here is derived from an EMBL/GenBank/DDBJ whole genome shotgun (WGS) entry which is preliminary data.</text>
</comment>
<proteinExistence type="predicted"/>
<feature type="transmembrane region" description="Helical" evidence="7">
    <location>
        <begin position="72"/>
        <end position="94"/>
    </location>
</feature>
<evidence type="ECO:0000256" key="4">
    <source>
        <dbReference type="ARBA" id="ARBA00022840"/>
    </source>
</evidence>
<evidence type="ECO:0000256" key="1">
    <source>
        <dbReference type="ARBA" id="ARBA00022448"/>
    </source>
</evidence>
<dbReference type="EMBL" id="JAACNH010010373">
    <property type="protein sequence ID" value="KAG8429251.1"/>
    <property type="molecule type" value="Genomic_DNA"/>
</dbReference>
<reference evidence="9" key="1">
    <citation type="thesis" date="2020" institute="ProQuest LLC" country="789 East Eisenhower Parkway, Ann Arbor, MI, USA">
        <title>Comparative Genomics and Chromosome Evolution.</title>
        <authorList>
            <person name="Mudd A.B."/>
        </authorList>
    </citation>
    <scope>NUCLEOTIDE SEQUENCE</scope>
    <source>
        <strain evidence="9">Female2</strain>
        <tissue evidence="9">Blood</tissue>
    </source>
</reference>
<dbReference type="InterPro" id="IPR027417">
    <property type="entry name" value="P-loop_NTPase"/>
</dbReference>
<protein>
    <recommendedName>
        <fullName evidence="8">ABC transmembrane type-1 domain-containing protein</fullName>
    </recommendedName>
</protein>
<dbReference type="GO" id="GO:0016020">
    <property type="term" value="C:membrane"/>
    <property type="evidence" value="ECO:0007669"/>
    <property type="project" value="InterPro"/>
</dbReference>
<organism evidence="9 10">
    <name type="scientific">Hymenochirus boettgeri</name>
    <name type="common">Congo dwarf clawed frog</name>
    <dbReference type="NCBI Taxonomy" id="247094"/>
    <lineage>
        <taxon>Eukaryota</taxon>
        <taxon>Metazoa</taxon>
        <taxon>Chordata</taxon>
        <taxon>Craniata</taxon>
        <taxon>Vertebrata</taxon>
        <taxon>Euteleostomi</taxon>
        <taxon>Amphibia</taxon>
        <taxon>Batrachia</taxon>
        <taxon>Anura</taxon>
        <taxon>Pipoidea</taxon>
        <taxon>Pipidae</taxon>
        <taxon>Pipinae</taxon>
        <taxon>Hymenochirus</taxon>
    </lineage>
</organism>